<dbReference type="AlphaFoldDB" id="A0A9P6GNX0"/>
<feature type="region of interest" description="Disordered" evidence="1">
    <location>
        <begin position="304"/>
        <end position="333"/>
    </location>
</feature>
<comment type="caution">
    <text evidence="2">The sequence shown here is derived from an EMBL/GenBank/DDBJ whole genome shotgun (WGS) entry which is preliminary data.</text>
</comment>
<name>A0A9P6GNX0_9PLEO</name>
<dbReference type="InterPro" id="IPR012674">
    <property type="entry name" value="Calycin"/>
</dbReference>
<dbReference type="Pfam" id="PF05870">
    <property type="entry name" value="PA_decarbox"/>
    <property type="match status" value="1"/>
</dbReference>
<evidence type="ECO:0000256" key="1">
    <source>
        <dbReference type="SAM" id="MobiDB-lite"/>
    </source>
</evidence>
<dbReference type="OrthoDB" id="4415004at2759"/>
<organism evidence="2 3">
    <name type="scientific">Paraphaeosphaeria minitans</name>
    <dbReference type="NCBI Taxonomy" id="565426"/>
    <lineage>
        <taxon>Eukaryota</taxon>
        <taxon>Fungi</taxon>
        <taxon>Dikarya</taxon>
        <taxon>Ascomycota</taxon>
        <taxon>Pezizomycotina</taxon>
        <taxon>Dothideomycetes</taxon>
        <taxon>Pleosporomycetidae</taxon>
        <taxon>Pleosporales</taxon>
        <taxon>Massarineae</taxon>
        <taxon>Didymosphaeriaceae</taxon>
        <taxon>Paraphaeosphaeria</taxon>
    </lineage>
</organism>
<dbReference type="SUPFAM" id="SSF50814">
    <property type="entry name" value="Lipocalins"/>
    <property type="match status" value="1"/>
</dbReference>
<reference evidence="2" key="1">
    <citation type="journal article" date="2020" name="Mol. Plant Microbe Interact.">
        <title>Genome Sequence of the Biocontrol Agent Coniothyrium minitans strain Conio (IMI 134523).</title>
        <authorList>
            <person name="Patel D."/>
            <person name="Shittu T.A."/>
            <person name="Baroncelli R."/>
            <person name="Muthumeenakshi S."/>
            <person name="Osborne T.H."/>
            <person name="Janganan T.K."/>
            <person name="Sreenivasaprasad S."/>
        </authorList>
    </citation>
    <scope>NUCLEOTIDE SEQUENCE</scope>
    <source>
        <strain evidence="2">Conio</strain>
    </source>
</reference>
<dbReference type="Proteomes" id="UP000756921">
    <property type="component" value="Unassembled WGS sequence"/>
</dbReference>
<gene>
    <name evidence="2" type="ORF">PMIN01_04126</name>
</gene>
<dbReference type="PANTHER" id="PTHR40087">
    <property type="entry name" value="PHENOLIC ACID DECARBOXYLASE PADC"/>
    <property type="match status" value="1"/>
</dbReference>
<dbReference type="GO" id="GO:0016831">
    <property type="term" value="F:carboxy-lyase activity"/>
    <property type="evidence" value="ECO:0007669"/>
    <property type="project" value="InterPro"/>
</dbReference>
<protein>
    <submittedName>
        <fullName evidence="2">Uncharacterized protein</fullName>
    </submittedName>
</protein>
<sequence>MAYTLLLSHVPALAYSSDPTILSSCRLAIKYSKALKQAAIFLRMSLHIHGFENGQSLSLMYQADNLSSIFMQPTTEILSADQRKEIARRGGPILKTLHLRLHTPCRIHCPSSAQSIAPKSGHDSSFYRLQDLARAVVANVIFDISYVHEKNHAAFFHLIARPDQLAALPASEPNASPHKDWTVFVPAEPVHGAPDEEDGSEAPPQYTKAPAKRAANLTTPSPRREHKRRPNFFPRASSSDACPPSPTEKATSTTASPKPPLSSPTPSDHAPDIRHLVANAVESLLPEVLDWSRRTEKNALEEQLPQALQKLTVPPPSLTPQSRDGKVDANTNPDLKAEASASADVSLKALFSAYIREIAQQELDEMHFSASRDAVHALEEAADDLKADLSEAKNEGITELQYASETSLNHLQDAAAEVITHVQETLEGHADEVYTEVWDDVSDLATIKGDMDEKVERRVRMMVKQAPRPTLGVLFACYLRAMNAYMPLLEVSPTYLRAPCTDAGLLRHPSSPVVSAPAVSALAILIVPPYRFTYITAIDSKYWIHCSCALISPSENLTIMAPGDKLPDFLTNTPLHASFDKDIKDTHLIYDYNAQDNNGKPEKWRYELWFFSDDRVVYAIHGGPMAGRINYQQATYQCIRPGELWQTNWLEETGTVVSAVYDIPEKKITTLISFSEGHWKQAMVAHGDKRQKECLERWRKLADIGNQASRFMLSEQADIIEVFKGKGDLVPISRDDPTF</sequence>
<evidence type="ECO:0000313" key="2">
    <source>
        <dbReference type="EMBL" id="KAF9738843.1"/>
    </source>
</evidence>
<dbReference type="Gene3D" id="2.40.128.20">
    <property type="match status" value="1"/>
</dbReference>
<dbReference type="PANTHER" id="PTHR40087:SF1">
    <property type="entry name" value="PHENOLIC ACID DECARBOXYLASE PADC"/>
    <property type="match status" value="1"/>
</dbReference>
<dbReference type="EMBL" id="WJXW01000003">
    <property type="protein sequence ID" value="KAF9738843.1"/>
    <property type="molecule type" value="Genomic_DNA"/>
</dbReference>
<feature type="region of interest" description="Disordered" evidence="1">
    <location>
        <begin position="189"/>
        <end position="271"/>
    </location>
</feature>
<evidence type="ECO:0000313" key="3">
    <source>
        <dbReference type="Proteomes" id="UP000756921"/>
    </source>
</evidence>
<dbReference type="InterPro" id="IPR008729">
    <property type="entry name" value="PA_de_COase"/>
</dbReference>
<keyword evidence="3" id="KW-1185">Reference proteome</keyword>
<proteinExistence type="predicted"/>
<accession>A0A9P6GNX0</accession>